<keyword evidence="1" id="KW-0732">Signal</keyword>
<feature type="chain" id="PRO_5038817326" evidence="1">
    <location>
        <begin position="28"/>
        <end position="100"/>
    </location>
</feature>
<dbReference type="AlphaFoldDB" id="A0A1D8GAK3"/>
<dbReference type="Proteomes" id="UP000095349">
    <property type="component" value="Chromosome"/>
</dbReference>
<evidence type="ECO:0000256" key="1">
    <source>
        <dbReference type="SAM" id="SignalP"/>
    </source>
</evidence>
<dbReference type="EMBL" id="CP017316">
    <property type="protein sequence ID" value="AOT62497.1"/>
    <property type="molecule type" value="Genomic_DNA"/>
</dbReference>
<dbReference type="GeneID" id="91407105"/>
<protein>
    <submittedName>
        <fullName evidence="2">Uncharacterized protein</fullName>
    </submittedName>
</protein>
<dbReference type="KEGG" id="srn:A4G23_05395"/>
<gene>
    <name evidence="2" type="ORF">A4G23_05395</name>
</gene>
<keyword evidence="3" id="KW-1185">Reference proteome</keyword>
<proteinExistence type="predicted"/>
<dbReference type="RefSeq" id="WP_031133479.1">
    <property type="nucleotide sequence ID" value="NZ_CP017316.1"/>
</dbReference>
<organism evidence="2 3">
    <name type="scientific">Streptomyces rubrolavendulae</name>
    <dbReference type="NCBI Taxonomy" id="285473"/>
    <lineage>
        <taxon>Bacteria</taxon>
        <taxon>Bacillati</taxon>
        <taxon>Actinomycetota</taxon>
        <taxon>Actinomycetes</taxon>
        <taxon>Kitasatosporales</taxon>
        <taxon>Streptomycetaceae</taxon>
        <taxon>Streptomyces</taxon>
    </lineage>
</organism>
<sequence>MRFRKAAAGLGIGAALALGGVSAPAAAHDGAVSALGPSCTTGKNLTNGWGKCTTAGKYKWRVNVDCTLGGSGSSSIVTGPTRTNAYCSWGNVERVSIEHF</sequence>
<reference evidence="2 3" key="1">
    <citation type="submission" date="2016-09" db="EMBL/GenBank/DDBJ databases">
        <title>Streptomyces rubrolavendulae MJM4426 Genome sequencing and assembly.</title>
        <authorList>
            <person name="Kim J.-G."/>
        </authorList>
    </citation>
    <scope>NUCLEOTIDE SEQUENCE [LARGE SCALE GENOMIC DNA]</scope>
    <source>
        <strain evidence="2 3">MJM4426</strain>
    </source>
</reference>
<dbReference type="OrthoDB" id="4327051at2"/>
<dbReference type="PATRIC" id="fig|285473.5.peg.5686"/>
<evidence type="ECO:0000313" key="2">
    <source>
        <dbReference type="EMBL" id="AOT62497.1"/>
    </source>
</evidence>
<accession>A0A1D8GAK3</accession>
<feature type="signal peptide" evidence="1">
    <location>
        <begin position="1"/>
        <end position="27"/>
    </location>
</feature>
<name>A0A1D8GAK3_9ACTN</name>
<evidence type="ECO:0000313" key="3">
    <source>
        <dbReference type="Proteomes" id="UP000095349"/>
    </source>
</evidence>